<keyword evidence="4 7" id="KW-1133">Transmembrane helix</keyword>
<feature type="region of interest" description="Disordered" evidence="6">
    <location>
        <begin position="1"/>
        <end position="26"/>
    </location>
</feature>
<feature type="transmembrane region" description="Helical" evidence="7">
    <location>
        <begin position="274"/>
        <end position="301"/>
    </location>
</feature>
<gene>
    <name evidence="9" type="primary">mtr_21</name>
    <name evidence="9" type="ORF">LOC62_05G006797</name>
</gene>
<protein>
    <submittedName>
        <fullName evidence="9">N amino acid transport system protein</fullName>
    </submittedName>
</protein>
<evidence type="ECO:0000256" key="1">
    <source>
        <dbReference type="ARBA" id="ARBA00004141"/>
    </source>
</evidence>
<reference evidence="9" key="1">
    <citation type="submission" date="2023-10" db="EMBL/GenBank/DDBJ databases">
        <authorList>
            <person name="Noh H."/>
        </authorList>
    </citation>
    <scope>NUCLEOTIDE SEQUENCE</scope>
    <source>
        <strain evidence="9">DUCC4014</strain>
    </source>
</reference>
<comment type="similarity">
    <text evidence="2">Belongs to the amino acid/polyamine transporter 2 family.</text>
</comment>
<feature type="transmembrane region" description="Helical" evidence="7">
    <location>
        <begin position="356"/>
        <end position="380"/>
    </location>
</feature>
<name>A0AAF0YAU1_9TREE</name>
<dbReference type="PANTHER" id="PTHR22950">
    <property type="entry name" value="AMINO ACID TRANSPORTER"/>
    <property type="match status" value="1"/>
</dbReference>
<evidence type="ECO:0000256" key="7">
    <source>
        <dbReference type="SAM" id="Phobius"/>
    </source>
</evidence>
<organism evidence="9 10">
    <name type="scientific">Vanrija pseudolonga</name>
    <dbReference type="NCBI Taxonomy" id="143232"/>
    <lineage>
        <taxon>Eukaryota</taxon>
        <taxon>Fungi</taxon>
        <taxon>Dikarya</taxon>
        <taxon>Basidiomycota</taxon>
        <taxon>Agaricomycotina</taxon>
        <taxon>Tremellomycetes</taxon>
        <taxon>Trichosporonales</taxon>
        <taxon>Trichosporonaceae</taxon>
        <taxon>Vanrija</taxon>
    </lineage>
</organism>
<feature type="transmembrane region" description="Helical" evidence="7">
    <location>
        <begin position="164"/>
        <end position="183"/>
    </location>
</feature>
<dbReference type="RefSeq" id="XP_062629296.1">
    <property type="nucleotide sequence ID" value="XM_062773312.1"/>
</dbReference>
<proteinExistence type="inferred from homology"/>
<feature type="transmembrane region" description="Helical" evidence="7">
    <location>
        <begin position="386"/>
        <end position="408"/>
    </location>
</feature>
<feature type="transmembrane region" description="Helical" evidence="7">
    <location>
        <begin position="313"/>
        <end position="335"/>
    </location>
</feature>
<keyword evidence="5 7" id="KW-0472">Membrane</keyword>
<dbReference type="GO" id="GO:0016020">
    <property type="term" value="C:membrane"/>
    <property type="evidence" value="ECO:0007669"/>
    <property type="project" value="UniProtKB-SubCell"/>
</dbReference>
<feature type="transmembrane region" description="Helical" evidence="7">
    <location>
        <begin position="429"/>
        <end position="451"/>
    </location>
</feature>
<comment type="subcellular location">
    <subcellularLocation>
        <location evidence="1">Membrane</location>
        <topology evidence="1">Multi-pass membrane protein</topology>
    </subcellularLocation>
</comment>
<dbReference type="GO" id="GO:0015179">
    <property type="term" value="F:L-amino acid transmembrane transporter activity"/>
    <property type="evidence" value="ECO:0007669"/>
    <property type="project" value="TreeGrafter"/>
</dbReference>
<evidence type="ECO:0000256" key="2">
    <source>
        <dbReference type="ARBA" id="ARBA00008066"/>
    </source>
</evidence>
<evidence type="ECO:0000256" key="4">
    <source>
        <dbReference type="ARBA" id="ARBA00022989"/>
    </source>
</evidence>
<evidence type="ECO:0000313" key="9">
    <source>
        <dbReference type="EMBL" id="WOO83270.1"/>
    </source>
</evidence>
<evidence type="ECO:0000256" key="3">
    <source>
        <dbReference type="ARBA" id="ARBA00022692"/>
    </source>
</evidence>
<feature type="compositionally biased region" description="Low complexity" evidence="6">
    <location>
        <begin position="1"/>
        <end position="22"/>
    </location>
</feature>
<dbReference type="AlphaFoldDB" id="A0AAF0YAU1"/>
<dbReference type="InterPro" id="IPR013057">
    <property type="entry name" value="AA_transpt_TM"/>
</dbReference>
<dbReference type="Pfam" id="PF01490">
    <property type="entry name" value="Aa_trans"/>
    <property type="match status" value="1"/>
</dbReference>
<evidence type="ECO:0000256" key="5">
    <source>
        <dbReference type="ARBA" id="ARBA00023136"/>
    </source>
</evidence>
<feature type="transmembrane region" description="Helical" evidence="7">
    <location>
        <begin position="86"/>
        <end position="104"/>
    </location>
</feature>
<sequence>MATTPRTPSPAPSSTHSTPSATMKKEADEAQATVAVGLDDAVFGQITADGPNYRGVSGLGAFVLMFKSNIGLGILSLPFVFQTLGLVPGVLVLLVVQTIVCYCARSIGTFKRNHPSTYGLPDAGRVFGARWVHEYLYLFFLVDMVTTVSSAVVSLSAALNGVSAHAACTAVFIAIASVVGFGLGSIRTLEKITALSWLGVVSLLASVITLTVAVGVSGPAAAPVDWHKEVRAFGNPSFAKAMSAVNSVLFSYSATPCYFNIVSEMADPREYEKYLYLSTSLLTVLYLIIGILVYCFCGQYVATPALASAGPLMSKVCFGIAIPALVASLVIYAHMSGKPLFVRILAGSRHLTSNTLTHWATWLGCMAATSAVAYVIASAIPNFGNIISLLGSLISPNDCIIPYTFMWWHDNWRYKSGEERGSTRLRLTLALNVALFFVALFMTVAGTYGAVKDLIDSSSSAGPWSCADNTGSA</sequence>
<evidence type="ECO:0000313" key="10">
    <source>
        <dbReference type="Proteomes" id="UP000827549"/>
    </source>
</evidence>
<feature type="transmembrane region" description="Helical" evidence="7">
    <location>
        <begin position="135"/>
        <end position="158"/>
    </location>
</feature>
<dbReference type="GeneID" id="87809972"/>
<evidence type="ECO:0000259" key="8">
    <source>
        <dbReference type="Pfam" id="PF01490"/>
    </source>
</evidence>
<dbReference type="PANTHER" id="PTHR22950:SF683">
    <property type="entry name" value="AMINO ACID TRANSPORTER (EUROFUNG)"/>
    <property type="match status" value="1"/>
</dbReference>
<feature type="transmembrane region" description="Helical" evidence="7">
    <location>
        <begin position="195"/>
        <end position="221"/>
    </location>
</feature>
<dbReference type="Proteomes" id="UP000827549">
    <property type="component" value="Chromosome 5"/>
</dbReference>
<evidence type="ECO:0000256" key="6">
    <source>
        <dbReference type="SAM" id="MobiDB-lite"/>
    </source>
</evidence>
<keyword evidence="10" id="KW-1185">Reference proteome</keyword>
<dbReference type="Gene3D" id="1.20.1740.10">
    <property type="entry name" value="Amino acid/polyamine transporter I"/>
    <property type="match status" value="1"/>
</dbReference>
<feature type="transmembrane region" description="Helical" evidence="7">
    <location>
        <begin position="241"/>
        <end position="262"/>
    </location>
</feature>
<dbReference type="EMBL" id="CP086718">
    <property type="protein sequence ID" value="WOO83270.1"/>
    <property type="molecule type" value="Genomic_DNA"/>
</dbReference>
<accession>A0AAF0YAU1</accession>
<feature type="transmembrane region" description="Helical" evidence="7">
    <location>
        <begin position="59"/>
        <end position="80"/>
    </location>
</feature>
<feature type="domain" description="Amino acid transporter transmembrane" evidence="8">
    <location>
        <begin position="60"/>
        <end position="450"/>
    </location>
</feature>
<keyword evidence="3 7" id="KW-0812">Transmembrane</keyword>